<dbReference type="AlphaFoldDB" id="A0A0P7C5F1"/>
<dbReference type="SUPFAM" id="SSF102405">
    <property type="entry name" value="MCP/YpsA-like"/>
    <property type="match status" value="1"/>
</dbReference>
<organism evidence="3 4">
    <name type="scientific">Jiulongibacter sediminis</name>
    <dbReference type="NCBI Taxonomy" id="1605367"/>
    <lineage>
        <taxon>Bacteria</taxon>
        <taxon>Pseudomonadati</taxon>
        <taxon>Bacteroidota</taxon>
        <taxon>Cytophagia</taxon>
        <taxon>Cytophagales</taxon>
        <taxon>Leadbetterellaceae</taxon>
        <taxon>Jiulongibacter</taxon>
    </lineage>
</organism>
<sequence length="237" mass="27098">MRKNEQEIKFLEGPRSRWDEFSMAFEVLLEFIRGFRAMHFIGPCVTVFGSARFKEDNPYYIECRKLSAEIAKVGFTIMTGGGPGIMEAANRGAKDVGGRSVGCNIELPFEQSGNPYLDKWVDFKYFFVRKVLLVKYSYAFVICPGGFGTLDEFFESSTLIQTGKIKKFPIVIFNTEYHKHVMEHIDKMIEVGTISPEDKNMFLVTDSIPEAVEYIRKNTIKPFGLKYKPQGVFGERS</sequence>
<evidence type="ECO:0000313" key="4">
    <source>
        <dbReference type="Proteomes" id="UP000050454"/>
    </source>
</evidence>
<reference evidence="3 4" key="1">
    <citation type="submission" date="2015-07" db="EMBL/GenBank/DDBJ databases">
        <title>The draft genome sequence of Leadbetterella sp. JN14-9.</title>
        <authorList>
            <person name="Liu Y."/>
            <person name="Du J."/>
            <person name="Shao Z."/>
        </authorList>
    </citation>
    <scope>NUCLEOTIDE SEQUENCE [LARGE SCALE GENOMIC DNA]</scope>
    <source>
        <strain evidence="3 4">JN14-9</strain>
    </source>
</reference>
<gene>
    <name evidence="3" type="ORF">AFM12_15335</name>
</gene>
<dbReference type="InterPro" id="IPR005269">
    <property type="entry name" value="LOG"/>
</dbReference>
<evidence type="ECO:0000256" key="2">
    <source>
        <dbReference type="RuleBase" id="RU363015"/>
    </source>
</evidence>
<keyword evidence="2" id="KW-0203">Cytokinin biosynthesis</keyword>
<evidence type="ECO:0000313" key="3">
    <source>
        <dbReference type="EMBL" id="KPM47361.1"/>
    </source>
</evidence>
<accession>A0A0P7C5F1</accession>
<dbReference type="InterPro" id="IPR052341">
    <property type="entry name" value="LOG_family_nucleotidases"/>
</dbReference>
<dbReference type="Pfam" id="PF03641">
    <property type="entry name" value="Lysine_decarbox"/>
    <property type="match status" value="1"/>
</dbReference>
<dbReference type="STRING" id="1605367.AFM12_15335"/>
<dbReference type="GO" id="GO:0008714">
    <property type="term" value="F:AMP nucleosidase activity"/>
    <property type="evidence" value="ECO:0007669"/>
    <property type="project" value="UniProtKB-EC"/>
</dbReference>
<evidence type="ECO:0000256" key="1">
    <source>
        <dbReference type="ARBA" id="ARBA00000274"/>
    </source>
</evidence>
<dbReference type="EMBL" id="LGTQ01000012">
    <property type="protein sequence ID" value="KPM47361.1"/>
    <property type="molecule type" value="Genomic_DNA"/>
</dbReference>
<proteinExistence type="inferred from homology"/>
<dbReference type="Proteomes" id="UP000050454">
    <property type="component" value="Unassembled WGS sequence"/>
</dbReference>
<keyword evidence="2" id="KW-0378">Hydrolase</keyword>
<protein>
    <recommendedName>
        <fullName evidence="2">Cytokinin riboside 5'-monophosphate phosphoribohydrolase</fullName>
        <ecNumber evidence="2">3.2.2.n1</ecNumber>
    </recommendedName>
</protein>
<comment type="caution">
    <text evidence="3">The sequence shown here is derived from an EMBL/GenBank/DDBJ whole genome shotgun (WGS) entry which is preliminary data.</text>
</comment>
<dbReference type="EC" id="3.2.2.n1" evidence="2"/>
<dbReference type="PATRIC" id="fig|1605367.3.peg.489"/>
<dbReference type="PANTHER" id="PTHR43393:SF2">
    <property type="entry name" value="CYTOKININ RIBOSIDE 5'-MONOPHOSPHATE PHOSPHORIBOHYDROLASE"/>
    <property type="match status" value="1"/>
</dbReference>
<name>A0A0P7C5F1_9BACT</name>
<dbReference type="RefSeq" id="WP_055150347.1">
    <property type="nucleotide sequence ID" value="NZ_JXSZ01000012.1"/>
</dbReference>
<dbReference type="Gene3D" id="3.40.50.450">
    <property type="match status" value="1"/>
</dbReference>
<comment type="similarity">
    <text evidence="2">Belongs to the LOG family.</text>
</comment>
<dbReference type="InterPro" id="IPR031100">
    <property type="entry name" value="LOG_fam"/>
</dbReference>
<comment type="catalytic activity">
    <reaction evidence="1">
        <text>AMP + H2O = D-ribose 5-phosphate + adenine</text>
        <dbReference type="Rhea" id="RHEA:20129"/>
        <dbReference type="ChEBI" id="CHEBI:15377"/>
        <dbReference type="ChEBI" id="CHEBI:16708"/>
        <dbReference type="ChEBI" id="CHEBI:78346"/>
        <dbReference type="ChEBI" id="CHEBI:456215"/>
        <dbReference type="EC" id="3.2.2.4"/>
    </reaction>
</comment>
<dbReference type="NCBIfam" id="TIGR00730">
    <property type="entry name" value="Rossman fold protein, TIGR00730 family"/>
    <property type="match status" value="1"/>
</dbReference>
<dbReference type="GO" id="GO:0005829">
    <property type="term" value="C:cytosol"/>
    <property type="evidence" value="ECO:0007669"/>
    <property type="project" value="TreeGrafter"/>
</dbReference>
<dbReference type="OrthoDB" id="9801098at2"/>
<keyword evidence="4" id="KW-1185">Reference proteome</keyword>
<dbReference type="GO" id="GO:0009691">
    <property type="term" value="P:cytokinin biosynthetic process"/>
    <property type="evidence" value="ECO:0007669"/>
    <property type="project" value="UniProtKB-UniRule"/>
</dbReference>
<dbReference type="PANTHER" id="PTHR43393">
    <property type="entry name" value="CYTOKININ RIBOSIDE 5'-MONOPHOSPHATE PHOSPHORIBOHYDROLASE"/>
    <property type="match status" value="1"/>
</dbReference>